<dbReference type="InterPro" id="IPR044992">
    <property type="entry name" value="ChyE-like"/>
</dbReference>
<evidence type="ECO:0000259" key="1">
    <source>
        <dbReference type="Pfam" id="PF00117"/>
    </source>
</evidence>
<proteinExistence type="predicted"/>
<accession>A0A9E9LAL2</accession>
<dbReference type="Pfam" id="PF00117">
    <property type="entry name" value="GATase"/>
    <property type="match status" value="1"/>
</dbReference>
<dbReference type="PANTHER" id="PTHR42695:SF5">
    <property type="entry name" value="GLUTAMINE AMIDOTRANSFERASE YLR126C-RELATED"/>
    <property type="match status" value="1"/>
</dbReference>
<dbReference type="InterPro" id="IPR017926">
    <property type="entry name" value="GATASE"/>
</dbReference>
<dbReference type="SUPFAM" id="SSF52317">
    <property type="entry name" value="Class I glutamine amidotransferase-like"/>
    <property type="match status" value="1"/>
</dbReference>
<dbReference type="EMBL" id="CP098251">
    <property type="protein sequence ID" value="WAV90560.1"/>
    <property type="molecule type" value="Genomic_DNA"/>
</dbReference>
<keyword evidence="2" id="KW-0315">Glutamine amidotransferase</keyword>
<dbReference type="Gene3D" id="3.40.50.880">
    <property type="match status" value="1"/>
</dbReference>
<sequence length="246" mass="27154">MPHYNIQNDEQERKMAILIIDMGIPPGKIPEQCGTASRWFLDALGEIGKKADVVHPWRDEELPVPTAVSGAVITGSWSMVTDEEPWSEKTAEWIRQALFFDIPLFGVCYGHQLMAHALGGTVGDNPQGGEKGTFTVTLTEKGRNNLLLDGFPDRFPAYLFHQQSVLVPPSGCDVLATSEKDACQMLRYGTSAFSVQFHPEFTANILKAACTDDAGENGLTTCTIIPETLWSRKILHNFCRIVEDIG</sequence>
<name>A0A9E9LAL2_9BURK</name>
<dbReference type="CDD" id="cd01741">
    <property type="entry name" value="GATase1_1"/>
    <property type="match status" value="1"/>
</dbReference>
<protein>
    <submittedName>
        <fullName evidence="2">Glutamine amidotransferase</fullName>
    </submittedName>
</protein>
<dbReference type="PROSITE" id="PS51273">
    <property type="entry name" value="GATASE_TYPE_1"/>
    <property type="match status" value="1"/>
</dbReference>
<dbReference type="GO" id="GO:0005829">
    <property type="term" value="C:cytosol"/>
    <property type="evidence" value="ECO:0007669"/>
    <property type="project" value="TreeGrafter"/>
</dbReference>
<gene>
    <name evidence="2" type="ORF">NB646_06720</name>
</gene>
<dbReference type="RefSeq" id="WP_269315595.1">
    <property type="nucleotide sequence ID" value="NZ_CP098251.1"/>
</dbReference>
<reference evidence="2" key="1">
    <citation type="journal article" date="2022" name="Front. Microbiol.">
        <title>New perspectives on an old grouping: The genomic and phenotypic variability of Oxalobacter formigenes and the implications for calcium oxalate stone prevention.</title>
        <authorList>
            <person name="Chmiel J.A."/>
            <person name="Carr C."/>
            <person name="Stuivenberg G.A."/>
            <person name="Venema R."/>
            <person name="Chanyi R.M."/>
            <person name="Al K.F."/>
            <person name="Giguere D."/>
            <person name="Say H."/>
            <person name="Akouris P.P."/>
            <person name="Dominguez Romero S.A."/>
            <person name="Kwong A."/>
            <person name="Tai V."/>
            <person name="Koval S.F."/>
            <person name="Razvi H."/>
            <person name="Bjazevic J."/>
            <person name="Burton J.P."/>
        </authorList>
    </citation>
    <scope>NUCLEOTIDE SEQUENCE</scope>
    <source>
        <strain evidence="2">OxK</strain>
    </source>
</reference>
<dbReference type="AlphaFoldDB" id="A0A9E9LAL2"/>
<dbReference type="PANTHER" id="PTHR42695">
    <property type="entry name" value="GLUTAMINE AMIDOTRANSFERASE YLR126C-RELATED"/>
    <property type="match status" value="1"/>
</dbReference>
<dbReference type="NCBIfam" id="NF006562">
    <property type="entry name" value="PRK09065.1"/>
    <property type="match status" value="1"/>
</dbReference>
<dbReference type="Proteomes" id="UP001164819">
    <property type="component" value="Chromosome"/>
</dbReference>
<dbReference type="InterPro" id="IPR029062">
    <property type="entry name" value="Class_I_gatase-like"/>
</dbReference>
<evidence type="ECO:0000313" key="2">
    <source>
        <dbReference type="EMBL" id="WAV90560.1"/>
    </source>
</evidence>
<organism evidence="2">
    <name type="scientific">Oxalobacter aliiformigenes</name>
    <dbReference type="NCBI Taxonomy" id="2946593"/>
    <lineage>
        <taxon>Bacteria</taxon>
        <taxon>Pseudomonadati</taxon>
        <taxon>Pseudomonadota</taxon>
        <taxon>Betaproteobacteria</taxon>
        <taxon>Burkholderiales</taxon>
        <taxon>Oxalobacteraceae</taxon>
        <taxon>Oxalobacter</taxon>
    </lineage>
</organism>
<feature type="domain" description="Glutamine amidotransferase" evidence="1">
    <location>
        <begin position="38"/>
        <end position="204"/>
    </location>
</feature>